<comment type="similarity">
    <text evidence="6">Belongs to the drug/metabolite transporter (DMT) superfamily. Small multidrug resistance (SMR) (TC 2.A.7.1) family.</text>
</comment>
<organism evidence="8 9">
    <name type="scientific">Paenibacillus filicis</name>
    <dbReference type="NCBI Taxonomy" id="669464"/>
    <lineage>
        <taxon>Bacteria</taxon>
        <taxon>Bacillati</taxon>
        <taxon>Bacillota</taxon>
        <taxon>Bacilli</taxon>
        <taxon>Bacillales</taxon>
        <taxon>Paenibacillaceae</taxon>
        <taxon>Paenibacillus</taxon>
    </lineage>
</organism>
<dbReference type="PANTHER" id="PTHR30561">
    <property type="entry name" value="SMR FAMILY PROTON-DEPENDENT DRUG EFFLUX TRANSPORTER SUGE"/>
    <property type="match status" value="1"/>
</dbReference>
<dbReference type="InterPro" id="IPR037185">
    <property type="entry name" value="EmrE-like"/>
</dbReference>
<comment type="subcellular location">
    <subcellularLocation>
        <location evidence="1 6">Cell membrane</location>
        <topology evidence="1 6">Multi-pass membrane protein</topology>
    </subcellularLocation>
</comment>
<dbReference type="InterPro" id="IPR045324">
    <property type="entry name" value="Small_multidrug_res"/>
</dbReference>
<dbReference type="PANTHER" id="PTHR30561:SF7">
    <property type="entry name" value="GUANIDINIUM EFFLUX SYSTEM SUBUNIT GDNC-RELATED"/>
    <property type="match status" value="1"/>
</dbReference>
<feature type="transmembrane region" description="Helical" evidence="7">
    <location>
        <begin position="84"/>
        <end position="102"/>
    </location>
</feature>
<evidence type="ECO:0000313" key="8">
    <source>
        <dbReference type="EMBL" id="MEK8127834.1"/>
    </source>
</evidence>
<name>A0ABU9DG34_9BACL</name>
<evidence type="ECO:0000256" key="1">
    <source>
        <dbReference type="ARBA" id="ARBA00004651"/>
    </source>
</evidence>
<dbReference type="Proteomes" id="UP001469365">
    <property type="component" value="Unassembled WGS sequence"/>
</dbReference>
<proteinExistence type="inferred from homology"/>
<evidence type="ECO:0000313" key="9">
    <source>
        <dbReference type="Proteomes" id="UP001469365"/>
    </source>
</evidence>
<dbReference type="SUPFAM" id="SSF103481">
    <property type="entry name" value="Multidrug resistance efflux transporter EmrE"/>
    <property type="match status" value="1"/>
</dbReference>
<keyword evidence="4 7" id="KW-1133">Transmembrane helix</keyword>
<feature type="transmembrane region" description="Helical" evidence="7">
    <location>
        <begin position="58"/>
        <end position="78"/>
    </location>
</feature>
<evidence type="ECO:0000256" key="3">
    <source>
        <dbReference type="ARBA" id="ARBA00022692"/>
    </source>
</evidence>
<dbReference type="Gene3D" id="1.10.3730.20">
    <property type="match status" value="1"/>
</dbReference>
<reference evidence="8 9" key="1">
    <citation type="submission" date="2024-04" db="EMBL/GenBank/DDBJ databases">
        <title>draft genome sequnece of Paenibacillus filicis.</title>
        <authorList>
            <person name="Kim D.-U."/>
        </authorList>
    </citation>
    <scope>NUCLEOTIDE SEQUENCE [LARGE SCALE GENOMIC DNA]</scope>
    <source>
        <strain evidence="8 9">KACC14197</strain>
    </source>
</reference>
<dbReference type="Pfam" id="PF00893">
    <property type="entry name" value="Multi_Drug_Res"/>
    <property type="match status" value="1"/>
</dbReference>
<evidence type="ECO:0000256" key="7">
    <source>
        <dbReference type="SAM" id="Phobius"/>
    </source>
</evidence>
<keyword evidence="5 7" id="KW-0472">Membrane</keyword>
<evidence type="ECO:0000256" key="6">
    <source>
        <dbReference type="RuleBase" id="RU003942"/>
    </source>
</evidence>
<dbReference type="InterPro" id="IPR000390">
    <property type="entry name" value="Small_drug/metabolite_transptr"/>
</dbReference>
<protein>
    <submittedName>
        <fullName evidence="8">SMR family transporter</fullName>
    </submittedName>
</protein>
<gene>
    <name evidence="8" type="ORF">WMW72_07875</name>
</gene>
<keyword evidence="2" id="KW-1003">Cell membrane</keyword>
<keyword evidence="3 6" id="KW-0812">Transmembrane</keyword>
<sequence length="116" mass="12656">MRKEWWLLLLAGALEVVWVSGLKHSTTWWEWLITIASIVFSFKVFIESASKLPIGTVYVMFTGLGTAGTVIVEILVFGEPAKPLKLLFIAIMAAGVLGLKLVTKDPEAPAKKAGEV</sequence>
<dbReference type="EMBL" id="JBBPCC010000003">
    <property type="protein sequence ID" value="MEK8127834.1"/>
    <property type="molecule type" value="Genomic_DNA"/>
</dbReference>
<keyword evidence="9" id="KW-1185">Reference proteome</keyword>
<evidence type="ECO:0000256" key="4">
    <source>
        <dbReference type="ARBA" id="ARBA00022989"/>
    </source>
</evidence>
<comment type="caution">
    <text evidence="8">The sequence shown here is derived from an EMBL/GenBank/DDBJ whole genome shotgun (WGS) entry which is preliminary data.</text>
</comment>
<evidence type="ECO:0000256" key="2">
    <source>
        <dbReference type="ARBA" id="ARBA00022475"/>
    </source>
</evidence>
<dbReference type="RefSeq" id="WP_341414880.1">
    <property type="nucleotide sequence ID" value="NZ_JBBPCC010000003.1"/>
</dbReference>
<feature type="transmembrane region" description="Helical" evidence="7">
    <location>
        <begin position="29"/>
        <end position="46"/>
    </location>
</feature>
<accession>A0ABU9DG34</accession>
<evidence type="ECO:0000256" key="5">
    <source>
        <dbReference type="ARBA" id="ARBA00023136"/>
    </source>
</evidence>